<dbReference type="AlphaFoldDB" id="A0A9N8EKR1"/>
<sequence length="268" mass="30096">MTQSSDRLPTCGYRIFLLTILCLVLSPADALVLLSSTAVSSASSSSLDDKTVVERQLGYLPPNYLHVSARTRHGSPIAIKTYPILRKKKGYDSAQIPLDPSSPKSSWGVPFPTNYWLTCPAISRAIGEIERLGYIGLIVDYLNLEEPANFDKRQQLLRCHQQCGEDRWETLEPSDRDFFQQYAESDPTIANMKFMIQESGISGLEYQSKLDAGFLTEVSIKCLHTHYAHFCSTTTPEQRFSSSTTLLENPIGRITHNLLRSKFPSLEL</sequence>
<feature type="chain" id="PRO_5040285880" evidence="1">
    <location>
        <begin position="31"/>
        <end position="268"/>
    </location>
</feature>
<comment type="caution">
    <text evidence="2">The sequence shown here is derived from an EMBL/GenBank/DDBJ whole genome shotgun (WGS) entry which is preliminary data.</text>
</comment>
<dbReference type="EMBL" id="CAICTM010001086">
    <property type="protein sequence ID" value="CAB9520280.1"/>
    <property type="molecule type" value="Genomic_DNA"/>
</dbReference>
<reference evidence="2" key="1">
    <citation type="submission" date="2020-06" db="EMBL/GenBank/DDBJ databases">
        <authorList>
            <consortium name="Plant Systems Biology data submission"/>
        </authorList>
    </citation>
    <scope>NUCLEOTIDE SEQUENCE</scope>
    <source>
        <strain evidence="2">D6</strain>
    </source>
</reference>
<gene>
    <name evidence="2" type="ORF">SEMRO_1088_G240000.1</name>
</gene>
<dbReference type="OrthoDB" id="46395at2759"/>
<dbReference type="Pfam" id="PF04417">
    <property type="entry name" value="DUF501"/>
    <property type="match status" value="1"/>
</dbReference>
<dbReference type="PANTHER" id="PTHR37163:SF1">
    <property type="entry name" value="DUF501 DOMAIN-CONTAINING PROTEIN"/>
    <property type="match status" value="1"/>
</dbReference>
<keyword evidence="1" id="KW-0732">Signal</keyword>
<evidence type="ECO:0000313" key="2">
    <source>
        <dbReference type="EMBL" id="CAB9520280.1"/>
    </source>
</evidence>
<dbReference type="InterPro" id="IPR007511">
    <property type="entry name" value="DUF501"/>
</dbReference>
<name>A0A9N8EKR1_9STRA</name>
<proteinExistence type="predicted"/>
<protein>
    <submittedName>
        <fullName evidence="2">Uncharacterized protein</fullName>
    </submittedName>
</protein>
<accession>A0A9N8EKR1</accession>
<organism evidence="2 3">
    <name type="scientific">Seminavis robusta</name>
    <dbReference type="NCBI Taxonomy" id="568900"/>
    <lineage>
        <taxon>Eukaryota</taxon>
        <taxon>Sar</taxon>
        <taxon>Stramenopiles</taxon>
        <taxon>Ochrophyta</taxon>
        <taxon>Bacillariophyta</taxon>
        <taxon>Bacillariophyceae</taxon>
        <taxon>Bacillariophycidae</taxon>
        <taxon>Naviculales</taxon>
        <taxon>Naviculaceae</taxon>
        <taxon>Seminavis</taxon>
    </lineage>
</organism>
<dbReference type="Proteomes" id="UP001153069">
    <property type="component" value="Unassembled WGS sequence"/>
</dbReference>
<keyword evidence="3" id="KW-1185">Reference proteome</keyword>
<dbReference type="PANTHER" id="PTHR37163">
    <property type="entry name" value="CONSERVED PROTEIN"/>
    <property type="match status" value="1"/>
</dbReference>
<evidence type="ECO:0000313" key="3">
    <source>
        <dbReference type="Proteomes" id="UP001153069"/>
    </source>
</evidence>
<evidence type="ECO:0000256" key="1">
    <source>
        <dbReference type="SAM" id="SignalP"/>
    </source>
</evidence>
<feature type="signal peptide" evidence="1">
    <location>
        <begin position="1"/>
        <end position="30"/>
    </location>
</feature>